<reference evidence="3 4" key="1">
    <citation type="journal article" date="2010" name="Cell">
        <title>The genome of Naegleria gruberi illuminates early eukaryotic versatility.</title>
        <authorList>
            <person name="Fritz-Laylin L.K."/>
            <person name="Prochnik S.E."/>
            <person name="Ginger M.L."/>
            <person name="Dacks J.B."/>
            <person name="Carpenter M.L."/>
            <person name="Field M.C."/>
            <person name="Kuo A."/>
            <person name="Paredez A."/>
            <person name="Chapman J."/>
            <person name="Pham J."/>
            <person name="Shu S."/>
            <person name="Neupane R."/>
            <person name="Cipriano M."/>
            <person name="Mancuso J."/>
            <person name="Tu H."/>
            <person name="Salamov A."/>
            <person name="Lindquist E."/>
            <person name="Shapiro H."/>
            <person name="Lucas S."/>
            <person name="Grigoriev I.V."/>
            <person name="Cande W.Z."/>
            <person name="Fulton C."/>
            <person name="Rokhsar D.S."/>
            <person name="Dawson S.C."/>
        </authorList>
    </citation>
    <scope>NUCLEOTIDE SEQUENCE [LARGE SCALE GENOMIC DNA]</scope>
    <source>
        <strain evidence="3 4">NEG-M</strain>
    </source>
</reference>
<dbReference type="GeneID" id="8852150"/>
<sequence>MKTCYQQIELIETAESFILQGKNREADFDASSVKKISSQKLSAVLGSIELLAGFYLVVVKSSTPVATIDKVHTINSIGEVKIIPYYQKPVPTQHQADESRYLELLTTILNDGTFYFSYSYDATVSTQNWFKQASTLNVVGEKSDDHFLWNGFLTRDFTGKEAAQGWFVPTIRGFVETKEAKVEDKSFNLTILSRLGCKRVGTRYNMRGADFLGNVANFVETEQIIEYNNNFISFMQLRGSIPLLWTQKANIQYKPPTYLKKEGKSFEKHFDGVLPRYQNIAIVNLINQKGSEKVLADEYEVQYKSYPKNSDLKYIAFDFHNKCKSMNYSAISELTDQVEPSLKQHGYFQMNVSTGQILSEQTGIIRSNCIDCLDRTNVCQSIFAKIVLATQLTSLNVMPSSQKVADQKSLNYTFQNIWADNGDRISFIYAGTGAIKADFTRTGKRTLNGLLNDGINSATRYYLNNFKDGIKQDSVNLLLGKYAVKSNAKSPFEQENQSNVFFSVLKYGFFVSLFMVAASASKATTSGGLLNLLIYIALTVIIYFLLVKNGRKIVNNPCLTDPTEESTHSKQQ</sequence>
<dbReference type="STRING" id="5762.D2VIH8"/>
<dbReference type="FunCoup" id="D2VIH8">
    <property type="interactions" value="915"/>
</dbReference>
<dbReference type="PROSITE" id="PS50275">
    <property type="entry name" value="SAC"/>
    <property type="match status" value="1"/>
</dbReference>
<accession>D2VIH8</accession>
<protein>
    <submittedName>
        <fullName evidence="3">Actin suppressor</fullName>
    </submittedName>
</protein>
<dbReference type="KEGG" id="ngr:NAEGRDRAFT_83189"/>
<dbReference type="RefSeq" id="XP_002676106.1">
    <property type="nucleotide sequence ID" value="XM_002676060.1"/>
</dbReference>
<dbReference type="OrthoDB" id="405996at2759"/>
<dbReference type="GO" id="GO:0005783">
    <property type="term" value="C:endoplasmic reticulum"/>
    <property type="evidence" value="ECO:0007669"/>
    <property type="project" value="TreeGrafter"/>
</dbReference>
<dbReference type="Pfam" id="PF02383">
    <property type="entry name" value="Syja_N"/>
    <property type="match status" value="1"/>
</dbReference>
<dbReference type="InParanoid" id="D2VIH8"/>
<feature type="transmembrane region" description="Helical" evidence="1">
    <location>
        <begin position="500"/>
        <end position="517"/>
    </location>
</feature>
<dbReference type="VEuPathDB" id="AmoebaDB:NAEGRDRAFT_83189"/>
<keyword evidence="1" id="KW-0472">Membrane</keyword>
<evidence type="ECO:0000256" key="1">
    <source>
        <dbReference type="SAM" id="Phobius"/>
    </source>
</evidence>
<keyword evidence="4" id="KW-1185">Reference proteome</keyword>
<proteinExistence type="predicted"/>
<dbReference type="AlphaFoldDB" id="D2VIH8"/>
<dbReference type="GO" id="GO:0043812">
    <property type="term" value="F:phosphatidylinositol-4-phosphate phosphatase activity"/>
    <property type="evidence" value="ECO:0007669"/>
    <property type="project" value="TreeGrafter"/>
</dbReference>
<feature type="domain" description="SAC" evidence="2">
    <location>
        <begin position="105"/>
        <end position="431"/>
    </location>
</feature>
<evidence type="ECO:0000313" key="3">
    <source>
        <dbReference type="EMBL" id="EFC43362.1"/>
    </source>
</evidence>
<evidence type="ECO:0000259" key="2">
    <source>
        <dbReference type="PROSITE" id="PS50275"/>
    </source>
</evidence>
<keyword evidence="1" id="KW-0812">Transmembrane</keyword>
<dbReference type="eggNOG" id="KOG1889">
    <property type="taxonomic scope" value="Eukaryota"/>
</dbReference>
<dbReference type="GO" id="GO:0046856">
    <property type="term" value="P:phosphatidylinositol dephosphorylation"/>
    <property type="evidence" value="ECO:0007669"/>
    <property type="project" value="TreeGrafter"/>
</dbReference>
<name>D2VIH8_NAEGR</name>
<keyword evidence="1" id="KW-1133">Transmembrane helix</keyword>
<feature type="transmembrane region" description="Helical" evidence="1">
    <location>
        <begin position="529"/>
        <end position="547"/>
    </location>
</feature>
<evidence type="ECO:0000313" key="4">
    <source>
        <dbReference type="Proteomes" id="UP000006671"/>
    </source>
</evidence>
<dbReference type="EMBL" id="GG738874">
    <property type="protein sequence ID" value="EFC43362.1"/>
    <property type="molecule type" value="Genomic_DNA"/>
</dbReference>
<dbReference type="PANTHER" id="PTHR45662">
    <property type="entry name" value="PHOSPHATIDYLINOSITIDE PHOSPHATASE SAC1"/>
    <property type="match status" value="1"/>
</dbReference>
<dbReference type="InterPro" id="IPR002013">
    <property type="entry name" value="SAC_dom"/>
</dbReference>
<dbReference type="PANTHER" id="PTHR45662:SF2">
    <property type="entry name" value="PHOSPHATIDYLINOSITOL-3-PHOSPHATASE SAC1"/>
    <property type="match status" value="1"/>
</dbReference>
<dbReference type="Proteomes" id="UP000006671">
    <property type="component" value="Unassembled WGS sequence"/>
</dbReference>
<gene>
    <name evidence="3" type="ORF">NAEGRDRAFT_83189</name>
</gene>
<organism evidence="4">
    <name type="scientific">Naegleria gruberi</name>
    <name type="common">Amoeba</name>
    <dbReference type="NCBI Taxonomy" id="5762"/>
    <lineage>
        <taxon>Eukaryota</taxon>
        <taxon>Discoba</taxon>
        <taxon>Heterolobosea</taxon>
        <taxon>Tetramitia</taxon>
        <taxon>Eutetramitia</taxon>
        <taxon>Vahlkampfiidae</taxon>
        <taxon>Naegleria</taxon>
    </lineage>
</organism>